<dbReference type="InterPro" id="IPR027396">
    <property type="entry name" value="DsrEFH-like"/>
</dbReference>
<sequence>MKKLSVFLSTLLFVGLAWFGVGCQGGAEAPRDGVFLHISHGADAPHRLLMALNMASIMADDKDVLVYFDIKGVEAVLQDAEEVTFSHFPSSKAALKALMDKNAVLMACPGCLKAAGKSKDDLIDGVRVADKQTFFTFTKGRIVTLDY</sequence>
<evidence type="ECO:0000313" key="2">
    <source>
        <dbReference type="Proteomes" id="UP000507962"/>
    </source>
</evidence>
<dbReference type="SUPFAM" id="SSF75169">
    <property type="entry name" value="DsrEFH-like"/>
    <property type="match status" value="1"/>
</dbReference>
<keyword evidence="2" id="KW-1185">Reference proteome</keyword>
<reference evidence="1 2" key="1">
    <citation type="submission" date="2019-03" db="EMBL/GenBank/DDBJ databases">
        <authorList>
            <person name="Nijsse B."/>
        </authorList>
    </citation>
    <scope>NUCLEOTIDE SEQUENCE [LARGE SCALE GENOMIC DNA]</scope>
    <source>
        <strain evidence="1">Desulfoluna butyratoxydans MSL71</strain>
    </source>
</reference>
<gene>
    <name evidence="1" type="ORF">MSL71_31100</name>
</gene>
<dbReference type="EMBL" id="CAADHO010000005">
    <property type="protein sequence ID" value="VFQ45453.1"/>
    <property type="molecule type" value="Genomic_DNA"/>
</dbReference>
<dbReference type="Pfam" id="PF02635">
    <property type="entry name" value="DsrE"/>
    <property type="match status" value="1"/>
</dbReference>
<dbReference type="RefSeq" id="WP_180141975.1">
    <property type="nucleotide sequence ID" value="NZ_CAADHO010000005.1"/>
</dbReference>
<evidence type="ECO:0000313" key="1">
    <source>
        <dbReference type="EMBL" id="VFQ45453.1"/>
    </source>
</evidence>
<protein>
    <submittedName>
        <fullName evidence="1">Sulphur relay dsre/f-like protein</fullName>
    </submittedName>
</protein>
<dbReference type="PROSITE" id="PS51257">
    <property type="entry name" value="PROKAR_LIPOPROTEIN"/>
    <property type="match status" value="1"/>
</dbReference>
<accession>A0A4U8YVM0</accession>
<dbReference type="InterPro" id="IPR003787">
    <property type="entry name" value="Sulphur_relay_DsrE/F-like"/>
</dbReference>
<proteinExistence type="predicted"/>
<name>A0A4U8YVM0_9BACT</name>
<dbReference type="Gene3D" id="3.40.1260.10">
    <property type="entry name" value="DsrEFH-like"/>
    <property type="match status" value="1"/>
</dbReference>
<organism evidence="1 2">
    <name type="scientific">Desulfoluna butyratoxydans</name>
    <dbReference type="NCBI Taxonomy" id="231438"/>
    <lineage>
        <taxon>Bacteria</taxon>
        <taxon>Pseudomonadati</taxon>
        <taxon>Thermodesulfobacteriota</taxon>
        <taxon>Desulfobacteria</taxon>
        <taxon>Desulfobacterales</taxon>
        <taxon>Desulfolunaceae</taxon>
        <taxon>Desulfoluna</taxon>
    </lineage>
</organism>
<dbReference type="AlphaFoldDB" id="A0A4U8YVM0"/>
<dbReference type="Proteomes" id="UP000507962">
    <property type="component" value="Unassembled WGS sequence"/>
</dbReference>